<sequence>MKFALLLLTLFFALAWSASAQSLPVNGVDHDGYIGVYEINDQKYWWLCVEPGGTPAANSGDSFLADAVGFADGWDQQNTERQNDYIANSAAQIALQKQIVVMQYVLDTYMPWSSFTTPGEIQDHTTVAANYGGYSNFYNSLYAVQQFLTETYGKTTKVDFTDMSGYVDRWASLPTPTAAEQARSDLYQMILADIAAKDGADFFGTYDLGDPSIFNSAYTAVFDDYYIANTLYPLLDSNNYQDALIIAIPVPEPSGALLIGCFGLSVLWRRWRKLA</sequence>
<gene>
    <name evidence="2" type="ORF">SAMN02745166_04339</name>
</gene>
<feature type="chain" id="PRO_5012617287" description="PEP-CTERM protein-sorting domain-containing protein" evidence="1">
    <location>
        <begin position="21"/>
        <end position="275"/>
    </location>
</feature>
<evidence type="ECO:0008006" key="4">
    <source>
        <dbReference type="Google" id="ProtNLM"/>
    </source>
</evidence>
<name>A0A1T4YVJ9_9BACT</name>
<evidence type="ECO:0000256" key="1">
    <source>
        <dbReference type="SAM" id="SignalP"/>
    </source>
</evidence>
<dbReference type="EMBL" id="FUYE01000019">
    <property type="protein sequence ID" value="SKB05790.1"/>
    <property type="molecule type" value="Genomic_DNA"/>
</dbReference>
<keyword evidence="1" id="KW-0732">Signal</keyword>
<dbReference type="RefSeq" id="WP_078815479.1">
    <property type="nucleotide sequence ID" value="NZ_FUYE01000019.1"/>
</dbReference>
<proteinExistence type="predicted"/>
<reference evidence="3" key="1">
    <citation type="submission" date="2017-02" db="EMBL/GenBank/DDBJ databases">
        <authorList>
            <person name="Varghese N."/>
            <person name="Submissions S."/>
        </authorList>
    </citation>
    <scope>NUCLEOTIDE SEQUENCE [LARGE SCALE GENOMIC DNA]</scope>
    <source>
        <strain evidence="3">ATCC 700200</strain>
    </source>
</reference>
<dbReference type="Proteomes" id="UP000190774">
    <property type="component" value="Unassembled WGS sequence"/>
</dbReference>
<keyword evidence="3" id="KW-1185">Reference proteome</keyword>
<feature type="signal peptide" evidence="1">
    <location>
        <begin position="1"/>
        <end position="20"/>
    </location>
</feature>
<dbReference type="OrthoDB" id="192279at2"/>
<dbReference type="STRING" id="48467.SAMN02745166_04339"/>
<dbReference type="AlphaFoldDB" id="A0A1T4YVJ9"/>
<evidence type="ECO:0000313" key="2">
    <source>
        <dbReference type="EMBL" id="SKB05790.1"/>
    </source>
</evidence>
<evidence type="ECO:0000313" key="3">
    <source>
        <dbReference type="Proteomes" id="UP000190774"/>
    </source>
</evidence>
<accession>A0A1T4YVJ9</accession>
<organism evidence="2 3">
    <name type="scientific">Prosthecobacter debontii</name>
    <dbReference type="NCBI Taxonomy" id="48467"/>
    <lineage>
        <taxon>Bacteria</taxon>
        <taxon>Pseudomonadati</taxon>
        <taxon>Verrucomicrobiota</taxon>
        <taxon>Verrucomicrobiia</taxon>
        <taxon>Verrucomicrobiales</taxon>
        <taxon>Verrucomicrobiaceae</taxon>
        <taxon>Prosthecobacter</taxon>
    </lineage>
</organism>
<protein>
    <recommendedName>
        <fullName evidence="4">PEP-CTERM protein-sorting domain-containing protein</fullName>
    </recommendedName>
</protein>